<evidence type="ECO:0000256" key="1">
    <source>
        <dbReference type="SAM" id="MobiDB-lite"/>
    </source>
</evidence>
<organism evidence="2 3">
    <name type="scientific">Tilletiaria anomala (strain ATCC 24038 / CBS 436.72 / UBC 951)</name>
    <dbReference type="NCBI Taxonomy" id="1037660"/>
    <lineage>
        <taxon>Eukaryota</taxon>
        <taxon>Fungi</taxon>
        <taxon>Dikarya</taxon>
        <taxon>Basidiomycota</taxon>
        <taxon>Ustilaginomycotina</taxon>
        <taxon>Exobasidiomycetes</taxon>
        <taxon>Georgefischeriales</taxon>
        <taxon>Tilletiariaceae</taxon>
        <taxon>Tilletiaria</taxon>
    </lineage>
</organism>
<dbReference type="HOGENOM" id="CLU_1994196_0_0_1"/>
<reference evidence="2 3" key="1">
    <citation type="submission" date="2014-05" db="EMBL/GenBank/DDBJ databases">
        <title>Draft genome sequence of a rare smut relative, Tilletiaria anomala UBC 951.</title>
        <authorList>
            <consortium name="DOE Joint Genome Institute"/>
            <person name="Toome M."/>
            <person name="Kuo A."/>
            <person name="Henrissat B."/>
            <person name="Lipzen A."/>
            <person name="Tritt A."/>
            <person name="Yoshinaga Y."/>
            <person name="Zane M."/>
            <person name="Barry K."/>
            <person name="Grigoriev I.V."/>
            <person name="Spatafora J.W."/>
            <person name="Aimea M.C."/>
        </authorList>
    </citation>
    <scope>NUCLEOTIDE SEQUENCE [LARGE SCALE GENOMIC DNA]</scope>
    <source>
        <strain evidence="2 3">UBC 951</strain>
    </source>
</reference>
<name>A0A066VR58_TILAU</name>
<dbReference type="RefSeq" id="XP_013242552.1">
    <property type="nucleotide sequence ID" value="XM_013387098.1"/>
</dbReference>
<comment type="caution">
    <text evidence="2">The sequence shown here is derived from an EMBL/GenBank/DDBJ whole genome shotgun (WGS) entry which is preliminary data.</text>
</comment>
<keyword evidence="3" id="KW-1185">Reference proteome</keyword>
<protein>
    <submittedName>
        <fullName evidence="2">Uncharacterized protein</fullName>
    </submittedName>
</protein>
<dbReference type="Proteomes" id="UP000027361">
    <property type="component" value="Unassembled WGS sequence"/>
</dbReference>
<dbReference type="STRING" id="1037660.A0A066VR58"/>
<feature type="region of interest" description="Disordered" evidence="1">
    <location>
        <begin position="1"/>
        <end position="27"/>
    </location>
</feature>
<evidence type="ECO:0000313" key="2">
    <source>
        <dbReference type="EMBL" id="KDN43931.1"/>
    </source>
</evidence>
<accession>A0A066VR58</accession>
<gene>
    <name evidence="2" type="ORF">K437DRAFT_145518</name>
</gene>
<dbReference type="AlphaFoldDB" id="A0A066VR58"/>
<dbReference type="GeneID" id="25261578"/>
<dbReference type="OrthoDB" id="37659at2759"/>
<dbReference type="InParanoid" id="A0A066VR58"/>
<dbReference type="EMBL" id="JMSN01000057">
    <property type="protein sequence ID" value="KDN43931.1"/>
    <property type="molecule type" value="Genomic_DNA"/>
</dbReference>
<proteinExistence type="predicted"/>
<feature type="region of interest" description="Disordered" evidence="1">
    <location>
        <begin position="47"/>
        <end position="81"/>
    </location>
</feature>
<sequence length="125" mass="13839">MQIALAAVGTNPHRHREDPDDHKKHKMPSALTIEVFLRELVQGRRRDRDLISGGSGAAGRDGCQVWTRPPPSPSQRSDQNLLVDDANAGRRHCLACHTALQLLVPNHGGYMQLAGRKVRTIVRNP</sequence>
<evidence type="ECO:0000313" key="3">
    <source>
        <dbReference type="Proteomes" id="UP000027361"/>
    </source>
</evidence>